<protein>
    <submittedName>
        <fullName evidence="3">Uncharacterized protein</fullName>
    </submittedName>
</protein>
<name>A0A914CJC6_9BILA</name>
<accession>A0A914CJC6</accession>
<feature type="signal peptide" evidence="1">
    <location>
        <begin position="1"/>
        <end position="18"/>
    </location>
</feature>
<dbReference type="Proteomes" id="UP000887540">
    <property type="component" value="Unplaced"/>
</dbReference>
<dbReference type="PANTHER" id="PTHR23208:SF36">
    <property type="entry name" value="LYSOZYME-RELATED"/>
    <property type="match status" value="1"/>
</dbReference>
<dbReference type="Gene3D" id="3.20.20.80">
    <property type="entry name" value="Glycosidases"/>
    <property type="match status" value="1"/>
</dbReference>
<dbReference type="AlphaFoldDB" id="A0A914CJC6"/>
<sequence>MKLVTLIALALVIRASYATLGFDSISTLSTSTFQCLGNNGYSSFIARVASTNGVDNVGVQNIKNAISAGLTDVDAYIAPCPASCVSASNQVQNAINAIQTAGITVGTIWLDIVANPDWSSDISTNRQFINDMITTAQGPMCFSDFEHF</sequence>
<dbReference type="InterPro" id="IPR051595">
    <property type="entry name" value="GH25_Enzymes"/>
</dbReference>
<dbReference type="WBParaSite" id="ACRNAN_scaffold10984.g9733.t1">
    <property type="protein sequence ID" value="ACRNAN_scaffold10984.g9733.t1"/>
    <property type="gene ID" value="ACRNAN_scaffold10984.g9733"/>
</dbReference>
<reference evidence="3" key="1">
    <citation type="submission" date="2022-11" db="UniProtKB">
        <authorList>
            <consortium name="WormBaseParasite"/>
        </authorList>
    </citation>
    <scope>IDENTIFICATION</scope>
</reference>
<feature type="chain" id="PRO_5037915456" evidence="1">
    <location>
        <begin position="19"/>
        <end position="148"/>
    </location>
</feature>
<dbReference type="SUPFAM" id="SSF51445">
    <property type="entry name" value="(Trans)glycosidases"/>
    <property type="match status" value="1"/>
</dbReference>
<evidence type="ECO:0000256" key="1">
    <source>
        <dbReference type="SAM" id="SignalP"/>
    </source>
</evidence>
<dbReference type="GO" id="GO:0007165">
    <property type="term" value="P:signal transduction"/>
    <property type="evidence" value="ECO:0007669"/>
    <property type="project" value="TreeGrafter"/>
</dbReference>
<proteinExistence type="predicted"/>
<evidence type="ECO:0000313" key="3">
    <source>
        <dbReference type="WBParaSite" id="ACRNAN_scaffold10984.g9733.t1"/>
    </source>
</evidence>
<keyword evidence="1" id="KW-0732">Signal</keyword>
<dbReference type="GO" id="GO:0045087">
    <property type="term" value="P:innate immune response"/>
    <property type="evidence" value="ECO:0007669"/>
    <property type="project" value="TreeGrafter"/>
</dbReference>
<organism evidence="2 3">
    <name type="scientific">Acrobeloides nanus</name>
    <dbReference type="NCBI Taxonomy" id="290746"/>
    <lineage>
        <taxon>Eukaryota</taxon>
        <taxon>Metazoa</taxon>
        <taxon>Ecdysozoa</taxon>
        <taxon>Nematoda</taxon>
        <taxon>Chromadorea</taxon>
        <taxon>Rhabditida</taxon>
        <taxon>Tylenchina</taxon>
        <taxon>Cephalobomorpha</taxon>
        <taxon>Cephaloboidea</taxon>
        <taxon>Cephalobidae</taxon>
        <taxon>Acrobeloides</taxon>
    </lineage>
</organism>
<dbReference type="PANTHER" id="PTHR23208">
    <property type="entry name" value="LYSOZYME PROTEIN"/>
    <property type="match status" value="1"/>
</dbReference>
<evidence type="ECO:0000313" key="2">
    <source>
        <dbReference type="Proteomes" id="UP000887540"/>
    </source>
</evidence>
<keyword evidence="2" id="KW-1185">Reference proteome</keyword>
<dbReference type="InterPro" id="IPR017853">
    <property type="entry name" value="GH"/>
</dbReference>